<dbReference type="PANTHER" id="PTHR14084">
    <property type="entry name" value="KYNURENINASE"/>
    <property type="match status" value="1"/>
</dbReference>
<reference evidence="2" key="1">
    <citation type="submission" date="2018-05" db="EMBL/GenBank/DDBJ databases">
        <title>Whole genome of Theropithecus gelada.</title>
        <authorList>
            <person name="Chiou K.L."/>
            <person name="Snyder-Mackler N."/>
        </authorList>
    </citation>
    <scope>NUCLEOTIDE SEQUENCE [LARGE SCALE GENOMIC DNA]</scope>
</reference>
<dbReference type="Gene3D" id="3.90.1150.10">
    <property type="entry name" value="Aspartate Aminotransferase, domain 1"/>
    <property type="match status" value="1"/>
</dbReference>
<protein>
    <submittedName>
        <fullName evidence="2">Uncharacterized protein</fullName>
    </submittedName>
</protein>
<evidence type="ECO:0000256" key="1">
    <source>
        <dbReference type="ARBA" id="ARBA00022898"/>
    </source>
</evidence>
<evidence type="ECO:0000313" key="3">
    <source>
        <dbReference type="Proteomes" id="UP000694411"/>
    </source>
</evidence>
<dbReference type="Proteomes" id="UP000694411">
    <property type="component" value="Chromosome 16"/>
</dbReference>
<organism evidence="2 3">
    <name type="scientific">Theropithecus gelada</name>
    <name type="common">Gelada baboon</name>
    <dbReference type="NCBI Taxonomy" id="9565"/>
    <lineage>
        <taxon>Eukaryota</taxon>
        <taxon>Metazoa</taxon>
        <taxon>Chordata</taxon>
        <taxon>Craniata</taxon>
        <taxon>Vertebrata</taxon>
        <taxon>Euteleostomi</taxon>
        <taxon>Mammalia</taxon>
        <taxon>Eutheria</taxon>
        <taxon>Euarchontoglires</taxon>
        <taxon>Primates</taxon>
        <taxon>Haplorrhini</taxon>
        <taxon>Catarrhini</taxon>
        <taxon>Cercopithecidae</taxon>
        <taxon>Cercopithecinae</taxon>
        <taxon>Theropithecus</taxon>
    </lineage>
</organism>
<dbReference type="GO" id="GO:0005737">
    <property type="term" value="C:cytoplasm"/>
    <property type="evidence" value="ECO:0007669"/>
    <property type="project" value="InterPro"/>
</dbReference>
<name>A0A8D2E8Y8_THEGE</name>
<reference evidence="2" key="2">
    <citation type="submission" date="2025-08" db="UniProtKB">
        <authorList>
            <consortium name="Ensembl"/>
        </authorList>
    </citation>
    <scope>IDENTIFICATION</scope>
</reference>
<dbReference type="GO" id="GO:0030429">
    <property type="term" value="F:kynureninase activity"/>
    <property type="evidence" value="ECO:0007669"/>
    <property type="project" value="InterPro"/>
</dbReference>
<dbReference type="AlphaFoldDB" id="A0A8D2E8Y8"/>
<dbReference type="InterPro" id="IPR010111">
    <property type="entry name" value="Kynureninase"/>
</dbReference>
<proteinExistence type="predicted"/>
<dbReference type="InterPro" id="IPR015422">
    <property type="entry name" value="PyrdxlP-dep_Trfase_small"/>
</dbReference>
<dbReference type="PANTHER" id="PTHR14084:SF0">
    <property type="entry name" value="KYNURENINASE"/>
    <property type="match status" value="1"/>
</dbReference>
<sequence>REPRSLILAENNLSAVAVQSMVVELKCRPADDRDTFHLVQEHRLRHFRELLWGVFLCPRMQDLPPVDLSLVNKDENAIYFLEHSLGLQPKMVKTDLEEELVKWGKMGACGPEEGSILGIQR</sequence>
<dbReference type="GO" id="GO:0019441">
    <property type="term" value="P:L-tryptophan catabolic process to kynurenine"/>
    <property type="evidence" value="ECO:0007669"/>
    <property type="project" value="TreeGrafter"/>
</dbReference>
<dbReference type="GO" id="GO:0043420">
    <property type="term" value="P:anthranilate metabolic process"/>
    <property type="evidence" value="ECO:0007669"/>
    <property type="project" value="TreeGrafter"/>
</dbReference>
<dbReference type="GO" id="GO:0030170">
    <property type="term" value="F:pyridoxal phosphate binding"/>
    <property type="evidence" value="ECO:0007669"/>
    <property type="project" value="InterPro"/>
</dbReference>
<keyword evidence="1" id="KW-0663">Pyridoxal phosphate</keyword>
<evidence type="ECO:0000313" key="2">
    <source>
        <dbReference type="Ensembl" id="ENSTGEP00000002796.1"/>
    </source>
</evidence>
<dbReference type="Ensembl" id="ENSTGET00000003445.1">
    <property type="protein sequence ID" value="ENSTGEP00000002796.1"/>
    <property type="gene ID" value="ENSTGEG00000002421.1"/>
</dbReference>
<reference evidence="2" key="3">
    <citation type="submission" date="2025-09" db="UniProtKB">
        <authorList>
            <consortium name="Ensembl"/>
        </authorList>
    </citation>
    <scope>IDENTIFICATION</scope>
</reference>
<dbReference type="GO" id="GO:0009435">
    <property type="term" value="P:NAD+ biosynthetic process"/>
    <property type="evidence" value="ECO:0007669"/>
    <property type="project" value="InterPro"/>
</dbReference>
<accession>A0A8D2E8Y8</accession>
<keyword evidence="3" id="KW-1185">Reference proteome</keyword>